<evidence type="ECO:0000256" key="1">
    <source>
        <dbReference type="ARBA" id="ARBA00001973"/>
    </source>
</evidence>
<dbReference type="InterPro" id="IPR008922">
    <property type="entry name" value="Di-copper_centre_dom_sf"/>
</dbReference>
<dbReference type="PANTHER" id="PTHR11474">
    <property type="entry name" value="TYROSINASE FAMILY MEMBER"/>
    <property type="match status" value="1"/>
</dbReference>
<evidence type="ECO:0000256" key="8">
    <source>
        <dbReference type="ARBA" id="ARBA00023101"/>
    </source>
</evidence>
<dbReference type="EC" id="1.14.18.1" evidence="3"/>
<evidence type="ECO:0000256" key="3">
    <source>
        <dbReference type="ARBA" id="ARBA00011906"/>
    </source>
</evidence>
<dbReference type="Proteomes" id="UP000054266">
    <property type="component" value="Unassembled WGS sequence"/>
</dbReference>
<evidence type="ECO:0000313" key="12">
    <source>
        <dbReference type="EMBL" id="KIW71471.1"/>
    </source>
</evidence>
<evidence type="ECO:0000256" key="7">
    <source>
        <dbReference type="ARBA" id="ARBA00023033"/>
    </source>
</evidence>
<evidence type="ECO:0000256" key="5">
    <source>
        <dbReference type="ARBA" id="ARBA00023002"/>
    </source>
</evidence>
<name>A0A0D2D206_9EURO</name>
<sequence length="666" mass="75085">MGVLSAEKFAKLKAAQDGFYVIGLQDVTGETGIRRDIDDLALHEKEAFNVFVIALTNLQSTSSANTKNFMSYFQIAGIHGLPLRLWNQEGIKLNARGNSVSGYCHHSHIGFAPWHRPYLALLEQSIFYEMIRVVEKDFQDETYYAGVRRWRLPFWDYYQPLEFYDCGIPDLFTFPKLMIRTSPTGDLVPYDNPLLKFRFPAQNDGGLDQDDWKTLSWATYSKTETTRYPSTMKERTLQEAYNHLVTRKKEGLVPLGKGQDQDIALNKAREQALKHLIVMFKDNSYTDMTAFGTNAKVEGVSGSLEGTIHGAYHSWIGHDGHMGIVPVAAFDPVFWMHHCQIDRLFAIWQKINPNSWFPTDPNKIKELGQVYFNPEVPLEPFRSAKHGEVGTLGKNGWWTCNTARSTKMFGYSYADVDAADALDNFNKKYGWSVRWKEGDKFGECPSDMRPLNMTIAQVFQFSQTDGVSQPSAQKAIKADVVPSERAISGEPTDSVPLVSQSDVEESTVSRSWYIDMEVERLALNGSFDIHYFTGPFGGDPTKYLIEKELAGVTNVFTAPIEACDNCGRNLEQALLVTGTTDITPILLDYIKIGQLQSLDASDVVAFLKNGLKWRVVTAEKQVIDPRTIESLKLGVSSRIAPLPPWEGEIRYQNFPEVIEHIISNAA</sequence>
<dbReference type="Gene3D" id="1.10.1280.10">
    <property type="entry name" value="Di-copper center containing domain from catechol oxidase"/>
    <property type="match status" value="1"/>
</dbReference>
<keyword evidence="13" id="KW-1185">Reference proteome</keyword>
<gene>
    <name evidence="12" type="ORF">PV04_03631</name>
</gene>
<evidence type="ECO:0000313" key="13">
    <source>
        <dbReference type="Proteomes" id="UP000054266"/>
    </source>
</evidence>
<dbReference type="PANTHER" id="PTHR11474:SF76">
    <property type="entry name" value="SHKT DOMAIN-CONTAINING PROTEIN"/>
    <property type="match status" value="1"/>
</dbReference>
<dbReference type="HOGENOM" id="CLU_013691_3_0_1"/>
<keyword evidence="4" id="KW-0479">Metal-binding</keyword>
<dbReference type="PROSITE" id="PS00498">
    <property type="entry name" value="TYROSINASE_2"/>
    <property type="match status" value="1"/>
</dbReference>
<dbReference type="Gene3D" id="2.60.310.20">
    <property type="match status" value="1"/>
</dbReference>
<feature type="domain" description="Tyrosinase copper-binding" evidence="11">
    <location>
        <begin position="331"/>
        <end position="342"/>
    </location>
</feature>
<dbReference type="PRINTS" id="PR00092">
    <property type="entry name" value="TYROSINASE"/>
</dbReference>
<evidence type="ECO:0000256" key="10">
    <source>
        <dbReference type="ARBA" id="ARBA00048881"/>
    </source>
</evidence>
<evidence type="ECO:0000256" key="6">
    <source>
        <dbReference type="ARBA" id="ARBA00023008"/>
    </source>
</evidence>
<keyword evidence="5" id="KW-0560">Oxidoreductase</keyword>
<dbReference type="AlphaFoldDB" id="A0A0D2D206"/>
<dbReference type="InterPro" id="IPR050316">
    <property type="entry name" value="Tyrosinase/Hemocyanin"/>
</dbReference>
<dbReference type="SUPFAM" id="SSF48056">
    <property type="entry name" value="Di-copper centre-containing domain"/>
    <property type="match status" value="1"/>
</dbReference>
<accession>A0A0D2D206</accession>
<keyword evidence="6" id="KW-0186">Copper</keyword>
<comment type="catalytic activity">
    <reaction evidence="10">
        <text>L-tyrosine + O2 = L-dopaquinone + H2O</text>
        <dbReference type="Rhea" id="RHEA:18117"/>
        <dbReference type="ChEBI" id="CHEBI:15377"/>
        <dbReference type="ChEBI" id="CHEBI:15379"/>
        <dbReference type="ChEBI" id="CHEBI:57924"/>
        <dbReference type="ChEBI" id="CHEBI:58315"/>
        <dbReference type="EC" id="1.14.18.1"/>
    </reaction>
</comment>
<keyword evidence="7" id="KW-0503">Monooxygenase</keyword>
<comment type="cofactor">
    <cofactor evidence="1">
        <name>Cu(2+)</name>
        <dbReference type="ChEBI" id="CHEBI:29036"/>
    </cofactor>
</comment>
<proteinExistence type="inferred from homology"/>
<dbReference type="InterPro" id="IPR002227">
    <property type="entry name" value="Tyrosinase_Cu-bd"/>
</dbReference>
<dbReference type="EMBL" id="KN846957">
    <property type="protein sequence ID" value="KIW71471.1"/>
    <property type="molecule type" value="Genomic_DNA"/>
</dbReference>
<evidence type="ECO:0000256" key="9">
    <source>
        <dbReference type="ARBA" id="ARBA00048233"/>
    </source>
</evidence>
<evidence type="ECO:0000256" key="2">
    <source>
        <dbReference type="ARBA" id="ARBA00009928"/>
    </source>
</evidence>
<dbReference type="InterPro" id="IPR041640">
    <property type="entry name" value="Tyrosinase_C"/>
</dbReference>
<organism evidence="12 13">
    <name type="scientific">Phialophora macrospora</name>
    <dbReference type="NCBI Taxonomy" id="1851006"/>
    <lineage>
        <taxon>Eukaryota</taxon>
        <taxon>Fungi</taxon>
        <taxon>Dikarya</taxon>
        <taxon>Ascomycota</taxon>
        <taxon>Pezizomycotina</taxon>
        <taxon>Eurotiomycetes</taxon>
        <taxon>Chaetothyriomycetidae</taxon>
        <taxon>Chaetothyriales</taxon>
        <taxon>Herpotrichiellaceae</taxon>
        <taxon>Phialophora</taxon>
    </lineage>
</organism>
<dbReference type="GO" id="GO:0042438">
    <property type="term" value="P:melanin biosynthetic process"/>
    <property type="evidence" value="ECO:0007669"/>
    <property type="project" value="UniProtKB-KW"/>
</dbReference>
<dbReference type="GO" id="GO:0004503">
    <property type="term" value="F:tyrosinase activity"/>
    <property type="evidence" value="ECO:0007669"/>
    <property type="project" value="UniProtKB-EC"/>
</dbReference>
<dbReference type="Pfam" id="PF18132">
    <property type="entry name" value="Tyrosinase_C"/>
    <property type="match status" value="1"/>
</dbReference>
<keyword evidence="8" id="KW-0470">Melanin biosynthesis</keyword>
<protein>
    <recommendedName>
        <fullName evidence="3">tyrosinase</fullName>
        <ecNumber evidence="3">1.14.18.1</ecNumber>
    </recommendedName>
</protein>
<dbReference type="GO" id="GO:0046872">
    <property type="term" value="F:metal ion binding"/>
    <property type="evidence" value="ECO:0007669"/>
    <property type="project" value="UniProtKB-KW"/>
</dbReference>
<evidence type="ECO:0000256" key="4">
    <source>
        <dbReference type="ARBA" id="ARBA00022723"/>
    </source>
</evidence>
<dbReference type="Pfam" id="PF00264">
    <property type="entry name" value="Tyrosinase"/>
    <property type="match status" value="1"/>
</dbReference>
<comment type="similarity">
    <text evidence="2">Belongs to the tyrosinase family.</text>
</comment>
<comment type="catalytic activity">
    <reaction evidence="9">
        <text>2 L-dopa + O2 = 2 L-dopaquinone + 2 H2O</text>
        <dbReference type="Rhea" id="RHEA:34287"/>
        <dbReference type="ChEBI" id="CHEBI:15377"/>
        <dbReference type="ChEBI" id="CHEBI:15379"/>
        <dbReference type="ChEBI" id="CHEBI:57504"/>
        <dbReference type="ChEBI" id="CHEBI:57924"/>
        <dbReference type="EC" id="1.14.18.1"/>
    </reaction>
</comment>
<evidence type="ECO:0000259" key="11">
    <source>
        <dbReference type="PROSITE" id="PS00498"/>
    </source>
</evidence>
<reference evidence="12 13" key="1">
    <citation type="submission" date="2015-01" db="EMBL/GenBank/DDBJ databases">
        <title>The Genome Sequence of Capronia semiimmersa CBS27337.</title>
        <authorList>
            <consortium name="The Broad Institute Genomics Platform"/>
            <person name="Cuomo C."/>
            <person name="de Hoog S."/>
            <person name="Gorbushina A."/>
            <person name="Stielow B."/>
            <person name="Teixiera M."/>
            <person name="Abouelleil A."/>
            <person name="Chapman S.B."/>
            <person name="Priest M."/>
            <person name="Young S.K."/>
            <person name="Wortman J."/>
            <person name="Nusbaum C."/>
            <person name="Birren B."/>
        </authorList>
    </citation>
    <scope>NUCLEOTIDE SEQUENCE [LARGE SCALE GENOMIC DNA]</scope>
    <source>
        <strain evidence="12 13">CBS 27337</strain>
    </source>
</reference>